<keyword evidence="9" id="KW-1185">Reference proteome</keyword>
<feature type="transmembrane region" description="Helical" evidence="6">
    <location>
        <begin position="716"/>
        <end position="738"/>
    </location>
</feature>
<feature type="coiled-coil region" evidence="4">
    <location>
        <begin position="305"/>
        <end position="332"/>
    </location>
</feature>
<accession>A0A1J1GS00</accession>
<proteinExistence type="inferred from homology"/>
<feature type="region of interest" description="Disordered" evidence="5">
    <location>
        <begin position="2685"/>
        <end position="2708"/>
    </location>
</feature>
<feature type="coiled-coil region" evidence="4">
    <location>
        <begin position="793"/>
        <end position="820"/>
    </location>
</feature>
<evidence type="ECO:0000256" key="6">
    <source>
        <dbReference type="SAM" id="Phobius"/>
    </source>
</evidence>
<feature type="domain" description="DOP1 N-terminal" evidence="7">
    <location>
        <begin position="14"/>
        <end position="259"/>
    </location>
</feature>
<dbReference type="RefSeq" id="XP_028528094.1">
    <property type="nucleotide sequence ID" value="XM_028671442.1"/>
</dbReference>
<comment type="caution">
    <text evidence="8">The sequence shown here is derived from an EMBL/GenBank/DDBJ whole genome shotgun (WGS) entry which is preliminary data.</text>
</comment>
<name>A0A1J1GS00_PLAGA</name>
<organism evidence="8 9">
    <name type="scientific">Plasmodium gallinaceum</name>
    <dbReference type="NCBI Taxonomy" id="5849"/>
    <lineage>
        <taxon>Eukaryota</taxon>
        <taxon>Sar</taxon>
        <taxon>Alveolata</taxon>
        <taxon>Apicomplexa</taxon>
        <taxon>Aconoidasida</taxon>
        <taxon>Haemosporida</taxon>
        <taxon>Plasmodiidae</taxon>
        <taxon>Plasmodium</taxon>
        <taxon>Plasmodium (Haemamoeba)</taxon>
    </lineage>
</organism>
<feature type="transmembrane region" description="Helical" evidence="6">
    <location>
        <begin position="677"/>
        <end position="695"/>
    </location>
</feature>
<reference evidence="8" key="1">
    <citation type="submission" date="2015-04" db="EMBL/GenBank/DDBJ databases">
        <authorList>
            <consortium name="Pathogen Informatics"/>
        </authorList>
    </citation>
    <scope>NUCLEOTIDE SEQUENCE [LARGE SCALE GENOMIC DNA]</scope>
    <source>
        <strain evidence="8">8A</strain>
    </source>
</reference>
<evidence type="ECO:0000256" key="4">
    <source>
        <dbReference type="SAM" id="Coils"/>
    </source>
</evidence>
<dbReference type="OMA" id="DYNYNCK"/>
<evidence type="ECO:0000256" key="5">
    <source>
        <dbReference type="SAM" id="MobiDB-lite"/>
    </source>
</evidence>
<dbReference type="Proteomes" id="UP000220797">
    <property type="component" value="Unassembled WGS sequence"/>
</dbReference>
<dbReference type="InterPro" id="IPR040314">
    <property type="entry name" value="DOP1"/>
</dbReference>
<comment type="similarity">
    <text evidence="3">Belongs to the DOP1 family.</text>
</comment>
<evidence type="ECO:0000313" key="8">
    <source>
        <dbReference type="EMBL" id="CRG95283.1"/>
    </source>
</evidence>
<keyword evidence="6" id="KW-1133">Transmembrane helix</keyword>
<keyword evidence="1" id="KW-0813">Transport</keyword>
<keyword evidence="4" id="KW-0175">Coiled coil</keyword>
<dbReference type="GO" id="GO:0006895">
    <property type="term" value="P:Golgi to endosome transport"/>
    <property type="evidence" value="ECO:0007669"/>
    <property type="project" value="InterPro"/>
</dbReference>
<dbReference type="PANTHER" id="PTHR14042:SF24">
    <property type="entry name" value="PROTEIN DOPEY-1 HOMOLOG"/>
    <property type="match status" value="1"/>
</dbReference>
<feature type="region of interest" description="Disordered" evidence="5">
    <location>
        <begin position="1656"/>
        <end position="1837"/>
    </location>
</feature>
<evidence type="ECO:0000256" key="3">
    <source>
        <dbReference type="ARBA" id="ARBA00046326"/>
    </source>
</evidence>
<dbReference type="GO" id="GO:0005768">
    <property type="term" value="C:endosome"/>
    <property type="evidence" value="ECO:0007669"/>
    <property type="project" value="TreeGrafter"/>
</dbReference>
<dbReference type="PANTHER" id="PTHR14042">
    <property type="entry name" value="DOPEY-RELATED"/>
    <property type="match status" value="1"/>
</dbReference>
<dbReference type="OrthoDB" id="297643at2759"/>
<evidence type="ECO:0000256" key="1">
    <source>
        <dbReference type="ARBA" id="ARBA00022448"/>
    </source>
</evidence>
<feature type="compositionally biased region" description="Basic and acidic residues" evidence="5">
    <location>
        <begin position="2696"/>
        <end position="2708"/>
    </location>
</feature>
<evidence type="ECO:0000259" key="7">
    <source>
        <dbReference type="Pfam" id="PF04118"/>
    </source>
</evidence>
<gene>
    <name evidence="8" type="ORF">PGAL8A_00004800</name>
</gene>
<dbReference type="GO" id="GO:0015031">
    <property type="term" value="P:protein transport"/>
    <property type="evidence" value="ECO:0007669"/>
    <property type="project" value="UniProtKB-KW"/>
</dbReference>
<feature type="compositionally biased region" description="Low complexity" evidence="5">
    <location>
        <begin position="1656"/>
        <end position="1810"/>
    </location>
</feature>
<dbReference type="InterPro" id="IPR007249">
    <property type="entry name" value="DOP1_N"/>
</dbReference>
<dbReference type="Pfam" id="PF04118">
    <property type="entry name" value="Dopey_N"/>
    <property type="match status" value="1"/>
</dbReference>
<evidence type="ECO:0000256" key="2">
    <source>
        <dbReference type="ARBA" id="ARBA00022927"/>
    </source>
</evidence>
<keyword evidence="6" id="KW-0472">Membrane</keyword>
<dbReference type="EMBL" id="CVMV01000033">
    <property type="protein sequence ID" value="CRG95283.1"/>
    <property type="molecule type" value="Genomic_DNA"/>
</dbReference>
<dbReference type="GO" id="GO:0005829">
    <property type="term" value="C:cytosol"/>
    <property type="evidence" value="ECO:0007669"/>
    <property type="project" value="GOC"/>
</dbReference>
<dbReference type="GO" id="GO:0005802">
    <property type="term" value="C:trans-Golgi network"/>
    <property type="evidence" value="ECO:0007669"/>
    <property type="project" value="TreeGrafter"/>
</dbReference>
<dbReference type="VEuPathDB" id="PlasmoDB:PGAL8A_00004800"/>
<sequence>MAKKSDEAKRILKKKINNDITNILLLFEKVQEWADLSNILQKLYLTIEKYEVFVDFSSKFLLFRRLSQCLNPLLPSGVHSKALIIYSTIFKKVEKNFLINNIHILCSGIFEFMLHCTINLKTIYFKNIKSILNLKENVYIFAYALLLSLFNVVDSDNNILLYIYSINNYIGEKIFFNNLWLLLLRHNEIRTNILNFLQTSFSPQISLLSKERIKMLLPCKDYLVLSSLIFCLNDKNILNQRLTLSLLINNFPLSQISNKNKKKISYKKKNNDCNVQKINFSNSINDVIIDTNQDQNYFKKDKLPNEQMNNEYAQKNIEKDEINEDNENFNDEKNVNSNQNLYNDSEYSINNDLTDYRQKMNILNEKKLETLDNRERNHIYEEDKNKYKNFNLVEKYDNSEKYKTITKLDDIEKYDINENIEDNNNIIMLTNDKINNKNEDYITTDEKVLSNDLRDSKKEEYNLKCDFNNNTENVLLINDMMNSEENDPSKIVLFSDISKKIITRNVIFLLQKSDIGLNRRIFKYLYLYENNDEKNFKESINYENYKTFYETLIDILNNKFNDNYCNISDVLYILFKNKDYIEVNKYLMEKVFLYLLNFCYKYRNDKAILYFLKNMLSLNLISYENIVNIFLHTFYFLKVDDSLFNHNINIYIKKFMNLLNIMTFFVEFVKHINKYVYIYYIFLFNIATLKLINYLNHKIIIIIKKYNHVKDLNKKYFIYSNDIVSGRHSSLFYFYFFVTNYNNYYMHKCFVLFIKEPIFQRYLNRKSNIKHGNDLNKQFISFSKYELNSKEKAKNKMNEIKKIQINNKILEENILDSEKEERLRNMGIVDPIVKNKRAKEYEIKENSKINAVDNIIFNEYSSFDRNNLIHNNFSKNLQVENNELLLHILLKYKCILKKNLIDSIIKNNELYFFTNNYEYIIYLFYNYHLLIEKENVNKSSFFFLRNILKNCTSEDKNKFYFWCFLFIQIIRINFNNSLAHNYKIKEDLLDFNYEQPSVNINCNNDINEKENIIEDKSENKNMNENIQMKYSGETTNNIFNFEEELLFNKFFVENILSYSNKIVKNIFNYIKILKKNKKFIHLFFDINYLYIFCDNTFCLKFLKKSLKCKDINELTINIKVILEFIINNKTDEYHIIHSNFYNLSHDIFKLYNRNTLINYYLLKYLKTNKYNLSYIFDNIIISMFDLINQIEILFNSDTEYKDNINNNRNSNNNNKCYNTISSNIENINVDNKNNNFNKDKKNSHNYEKYLRKLKCKFDYINFFFLNIENFMLWLYKHKISKRIYDLRDKINLSNYEKNIAIIICYICTEGNINSFFFRNYLDVFFILFLKIMYLNENISELNNNSNKIIQKEKNSLKQNALLEFKRDIINLLNHIFNLNNNKNYKFMKFLNIYYRQTIHHLLFLYYYFTVKKYYILQLQLINFIRYILPLYEKKNIDNKYCANENIEKESNFKIAKYNNYEEFLSISKNNFELRNKKNQNIKNDVFIFSILRKSMTIIFNINEQVIYKEVLKTILYLIENIIEEKEVKNYYLTVFFLDLLYIIKIEDQKKKKNLFFIMKFCHFLLEIFKLIYKDEIKNESKFENKNDYYNISIDDIENSISENKISTASFCSIFSIKTDDKFINMQHKNISNLFSIIFNLYAYLKKRITLYCKNNNNYNNDNNTYNNNNKGYNKNENKNNFSNSYNSNNNNNNNDNKINNNNNVSNYYNNNNNEINNNIINDDSNNNYNDDNDNNNMNNDNNSNNNNNIKDDNNNSINNDIKEINNNNYNDNSNSINNNSQDVSSNNYNDNNNEINNSNENNNITIYSNNNDKKNYDYNNSENSENSNNNNDIINNNFDNNNSNNTIYNKDDTNDICINNDSNNSYNSYIYDNNDTNSNNITKDSKEDNILKSTHSISNNKNGYSDLNNDIDNSINKLNFNSNIEKNDILKDTHYNVNNDKNNLMKSIETNFILSHKCENSIISNYKNKMNEYNIKNENLNKNKKINLMKICLENVISINKLLYFITRNDFLFIDNLYCIFKEYVQNKNEYNREEVTEESFYEQKKKLYKKMKKKKVKEEEKIEVESFMDHNENVIGDKKVKKEKVREYFKKEKKLLKKLNFISKFSKNSIKKSMVVMNYSDESMEKKKLSFSLTLFKEFKDDILIKILDDLLNYYEKNKSKININEFMYFLFNIYLNICTLTKKIINYFIDFIFSFIKKITQTSHNIMCSLWFLYILFIIEKNHIYVFNDKLQKKIILEQIYILIQISLYSFYSKNVKNNYNIQTPLPKFVQPFSIYYIIQNCYINNNYFKKKMNVRYFYIKNLKLIEKYFNINDYSEIAAINSLSFLLMCFYHSINNSTKSYICESSINIFYENFSKYISLIYNNSVQNIFYRYLFLLIMNLLIDYNYNCKHYIKKITFDLYSYITNIDIRCIKALSNIFKKLNETNIDELLLVPSTSIFSLKFNIINSRINYINKLSLIILAGSRNFYLCHLPKIAENISEYLKFCSDLKLYREILILICVIIIKNDESEIYIIIPTFISLILQIYHVERIKYKIAFENFKNYDKDEDNYIYGFNSYNNKDVLSLLKTLLIIINILIKRNVNFLNFYSWIFFKDIYIKKNSFFLHNNMNNSLNNQVSHYLNSTSNIDIFSPSDMETSSVASINENSLRLQEDIFKNEKNVNEECHKRKDDLQHKSVNKNEKIFNANSIQSNSSEEKTKKNDETFQDNKEIIDENFNENESNDIINIFLNANQEDDFQKNHNSSYNLKKSIHNKTKPEETKFIAFLDIIEKLYSSLSCKKNKTCSESKNEKNSNVNNNFEEKSENSIEIFEEKKKTQNFYNDESSNLKKNTYYIDNYLNEHILSTKNNLSGYSSFENNLSSSSVNSIKSNFSYGFSKDLNEMSYDTSDNSYISNSSSNNMSNLNDFISTNENEESISSDEIYNKTNDKWNYVNCLMNYDINELYKKKKKKKKKNFIYSCNNVALSLVYLSRKIKLNFYKYSMKKPKDETLILLKELNSIENDINDIFLEVDLHEIYSDFLIR</sequence>
<feature type="compositionally biased region" description="Low complexity" evidence="5">
    <location>
        <begin position="1817"/>
        <end position="1837"/>
    </location>
</feature>
<protein>
    <recommendedName>
        <fullName evidence="7">DOP1 N-terminal domain-containing protein</fullName>
    </recommendedName>
</protein>
<keyword evidence="2" id="KW-0653">Protein transport</keyword>
<evidence type="ECO:0000313" key="9">
    <source>
        <dbReference type="Proteomes" id="UP000220797"/>
    </source>
</evidence>
<keyword evidence="6" id="KW-0812">Transmembrane</keyword>
<dbReference type="GeneID" id="39728570"/>